<comment type="PTM">
    <text evidence="6">Phosphorylated by CheA. Phosphorylation of the N-terminal regulatory domain activates the methylesterase activity.</text>
</comment>
<dbReference type="PANTHER" id="PTHR42872">
    <property type="entry name" value="PROTEIN-GLUTAMATE METHYLESTERASE/PROTEIN-GLUTAMINE GLUTAMINASE"/>
    <property type="match status" value="1"/>
</dbReference>
<dbReference type="GO" id="GO:0006935">
    <property type="term" value="P:chemotaxis"/>
    <property type="evidence" value="ECO:0007669"/>
    <property type="project" value="UniProtKB-UniRule"/>
</dbReference>
<dbReference type="SUPFAM" id="SSF52172">
    <property type="entry name" value="CheY-like"/>
    <property type="match status" value="1"/>
</dbReference>
<keyword evidence="6 8" id="KW-0597">Phosphoprotein</keyword>
<dbReference type="PROSITE" id="PS50110">
    <property type="entry name" value="RESPONSE_REGULATORY"/>
    <property type="match status" value="1"/>
</dbReference>
<feature type="active site" evidence="6 7">
    <location>
        <position position="178"/>
    </location>
</feature>
<protein>
    <recommendedName>
        <fullName evidence="6">Protein-glutamate methylesterase/protein-glutamine glutaminase</fullName>
        <ecNumber evidence="6">3.1.1.61</ecNumber>
        <ecNumber evidence="6">3.5.1.44</ecNumber>
    </recommendedName>
</protein>
<feature type="modified residue" description="4-aspartylphosphate" evidence="6 8">
    <location>
        <position position="55"/>
    </location>
</feature>
<feature type="active site" evidence="6 7">
    <location>
        <position position="297"/>
    </location>
</feature>
<evidence type="ECO:0000256" key="2">
    <source>
        <dbReference type="ARBA" id="ARBA00022500"/>
    </source>
</evidence>
<dbReference type="PIRSF" id="PIRSF000876">
    <property type="entry name" value="RR_chemtxs_CheB"/>
    <property type="match status" value="1"/>
</dbReference>
<dbReference type="EC" id="3.1.1.61" evidence="6"/>
<dbReference type="CDD" id="cd17541">
    <property type="entry name" value="REC_CheB-like"/>
    <property type="match status" value="1"/>
</dbReference>
<evidence type="ECO:0000256" key="3">
    <source>
        <dbReference type="ARBA" id="ARBA00022801"/>
    </source>
</evidence>
<dbReference type="Pfam" id="PF01339">
    <property type="entry name" value="CheB_methylest"/>
    <property type="match status" value="1"/>
</dbReference>
<dbReference type="GO" id="GO:0008984">
    <property type="term" value="F:protein-glutamate methylesterase activity"/>
    <property type="evidence" value="ECO:0007669"/>
    <property type="project" value="UniProtKB-UniRule"/>
</dbReference>
<dbReference type="Pfam" id="PF00072">
    <property type="entry name" value="Response_reg"/>
    <property type="match status" value="1"/>
</dbReference>
<dbReference type="AlphaFoldDB" id="A0A4U9R7Q8"/>
<dbReference type="SUPFAM" id="SSF52738">
    <property type="entry name" value="Methylesterase CheB, C-terminal domain"/>
    <property type="match status" value="1"/>
</dbReference>
<evidence type="ECO:0000259" key="10">
    <source>
        <dbReference type="PROSITE" id="PS50122"/>
    </source>
</evidence>
<evidence type="ECO:0000313" key="12">
    <source>
        <dbReference type="Proteomes" id="UP000308489"/>
    </source>
</evidence>
<evidence type="ECO:0000256" key="4">
    <source>
        <dbReference type="ARBA" id="ARBA00024867"/>
    </source>
</evidence>
<dbReference type="SMART" id="SM00448">
    <property type="entry name" value="REC"/>
    <property type="match status" value="1"/>
</dbReference>
<proteinExistence type="inferred from homology"/>
<comment type="function">
    <text evidence="4">May play the central regulatory role in sporulation. It may be an element of the effector pathway responsible for the activation of sporulation genes in response to nutritional stress. Spo0A may act in concert with spo0H (a sigma factor) to control the expression of some genes that are critical to the sporulation process.</text>
</comment>
<organism evidence="11 12">
    <name type="scientific">Hathewaya histolytica</name>
    <name type="common">Clostridium histolyticum</name>
    <dbReference type="NCBI Taxonomy" id="1498"/>
    <lineage>
        <taxon>Bacteria</taxon>
        <taxon>Bacillati</taxon>
        <taxon>Bacillota</taxon>
        <taxon>Clostridia</taxon>
        <taxon>Eubacteriales</taxon>
        <taxon>Clostridiaceae</taxon>
        <taxon>Hathewaya</taxon>
    </lineage>
</organism>
<feature type="domain" description="Response regulatory" evidence="9">
    <location>
        <begin position="5"/>
        <end position="122"/>
    </location>
</feature>
<dbReference type="InterPro" id="IPR008248">
    <property type="entry name" value="CheB-like"/>
</dbReference>
<evidence type="ECO:0000256" key="5">
    <source>
        <dbReference type="ARBA" id="ARBA00048267"/>
    </source>
</evidence>
<dbReference type="PROSITE" id="PS50122">
    <property type="entry name" value="CHEB"/>
    <property type="match status" value="1"/>
</dbReference>
<dbReference type="InterPro" id="IPR001789">
    <property type="entry name" value="Sig_transdc_resp-reg_receiver"/>
</dbReference>
<comment type="similarity">
    <text evidence="6">Belongs to the CheB family.</text>
</comment>
<evidence type="ECO:0000256" key="6">
    <source>
        <dbReference type="HAMAP-Rule" id="MF_00099"/>
    </source>
</evidence>
<dbReference type="InterPro" id="IPR000673">
    <property type="entry name" value="Sig_transdc_resp-reg_Me-estase"/>
</dbReference>
<evidence type="ECO:0000313" key="11">
    <source>
        <dbReference type="EMBL" id="VTQ87525.1"/>
    </source>
</evidence>
<keyword evidence="12" id="KW-1185">Reference proteome</keyword>
<dbReference type="RefSeq" id="WP_138209787.1">
    <property type="nucleotide sequence ID" value="NZ_CBCRUQ010000004.1"/>
</dbReference>
<comment type="function">
    <text evidence="6">Involved in chemotaxis. Part of a chemotaxis signal transduction system that modulates chemotaxis in response to various stimuli. Catalyzes the demethylation of specific methylglutamate residues introduced into the chemoreceptors (methyl-accepting chemotaxis proteins or MCP) by CheR. Also mediates the irreversible deamidation of specific glutamine residues to glutamic acid.</text>
</comment>
<comment type="catalytic activity">
    <reaction evidence="6">
        <text>L-glutaminyl-[protein] + H2O = L-glutamyl-[protein] + NH4(+)</text>
        <dbReference type="Rhea" id="RHEA:16441"/>
        <dbReference type="Rhea" id="RHEA-COMP:10207"/>
        <dbReference type="Rhea" id="RHEA-COMP:10208"/>
        <dbReference type="ChEBI" id="CHEBI:15377"/>
        <dbReference type="ChEBI" id="CHEBI:28938"/>
        <dbReference type="ChEBI" id="CHEBI:29973"/>
        <dbReference type="ChEBI" id="CHEBI:30011"/>
        <dbReference type="EC" id="3.5.1.44"/>
    </reaction>
</comment>
<name>A0A4U9R7Q8_HATHI</name>
<dbReference type="OrthoDB" id="9793421at2"/>
<feature type="domain" description="CheB-type methylesterase" evidence="10">
    <location>
        <begin position="173"/>
        <end position="355"/>
    </location>
</feature>
<keyword evidence="3 6" id="KW-0378">Hydrolase</keyword>
<reference evidence="11 12" key="1">
    <citation type="submission" date="2019-05" db="EMBL/GenBank/DDBJ databases">
        <authorList>
            <consortium name="Pathogen Informatics"/>
        </authorList>
    </citation>
    <scope>NUCLEOTIDE SEQUENCE [LARGE SCALE GENOMIC DNA]</scope>
    <source>
        <strain evidence="11 12">NCTC503</strain>
    </source>
</reference>
<evidence type="ECO:0000256" key="8">
    <source>
        <dbReference type="PROSITE-ProRule" id="PRU00169"/>
    </source>
</evidence>
<comment type="catalytic activity">
    <reaction evidence="5 6">
        <text>[protein]-L-glutamate 5-O-methyl ester + H2O = L-glutamyl-[protein] + methanol + H(+)</text>
        <dbReference type="Rhea" id="RHEA:23236"/>
        <dbReference type="Rhea" id="RHEA-COMP:10208"/>
        <dbReference type="Rhea" id="RHEA-COMP:10311"/>
        <dbReference type="ChEBI" id="CHEBI:15377"/>
        <dbReference type="ChEBI" id="CHEBI:15378"/>
        <dbReference type="ChEBI" id="CHEBI:17790"/>
        <dbReference type="ChEBI" id="CHEBI:29973"/>
        <dbReference type="ChEBI" id="CHEBI:82795"/>
        <dbReference type="EC" id="3.1.1.61"/>
    </reaction>
</comment>
<dbReference type="CDD" id="cd16432">
    <property type="entry name" value="CheB_Rec"/>
    <property type="match status" value="1"/>
</dbReference>
<comment type="domain">
    <text evidence="6">Contains a C-terminal catalytic domain, and an N-terminal region which modulates catalytic activity.</text>
</comment>
<sequence length="357" mass="39295">MENIKVLVVDDSALMRKIISDMINEEVDMEVIDTAKNGEDLFKKLDKKPDVITLDVEMPVLNGIEALKRIKSSGNNIPVIMLSSVSKRGTELTMECLESGAFDFIAKPSGAISLDINKVKEDIVGKIRIAYLKIKKPNQRSISRNSINIDLQEKAMPRRSSRRKELNHKIDAVVIGASTGGPKALYKVITKLPKLGIPIFVVQHMPSGFTKAFSERLNSNSILKVVEADEGIIIDKDTVYIAKGGYHMEIGLDKKIHLNLDPTMWGVRPAADKLFLSASKVYRKKLLSVVLTGMGKDGAEGTVQVKSLGGFTISEDESTCTIYGMPKAAFETGKIDEVLPLNEIADRITEIVIKRGV</sequence>
<dbReference type="HAMAP" id="MF_00099">
    <property type="entry name" value="CheB_chemtxs"/>
    <property type="match status" value="1"/>
</dbReference>
<dbReference type="EC" id="3.5.1.44" evidence="6"/>
<dbReference type="GO" id="GO:0000156">
    <property type="term" value="F:phosphorelay response regulator activity"/>
    <property type="evidence" value="ECO:0007669"/>
    <property type="project" value="InterPro"/>
</dbReference>
<feature type="active site" evidence="6 7">
    <location>
        <position position="204"/>
    </location>
</feature>
<dbReference type="Gene3D" id="3.40.50.180">
    <property type="entry name" value="Methylesterase CheB, C-terminal domain"/>
    <property type="match status" value="1"/>
</dbReference>
<dbReference type="KEGG" id="hhw:NCTC503_01095"/>
<dbReference type="GO" id="GO:0050568">
    <property type="term" value="F:protein-glutamine glutaminase activity"/>
    <property type="evidence" value="ECO:0007669"/>
    <property type="project" value="UniProtKB-UniRule"/>
</dbReference>
<dbReference type="Proteomes" id="UP000308489">
    <property type="component" value="Chromosome 1"/>
</dbReference>
<dbReference type="InterPro" id="IPR035909">
    <property type="entry name" value="CheB_C"/>
</dbReference>
<comment type="subcellular location">
    <subcellularLocation>
        <location evidence="6">Cytoplasm</location>
    </subcellularLocation>
</comment>
<dbReference type="PANTHER" id="PTHR42872:SF6">
    <property type="entry name" value="PROTEIN-GLUTAMATE METHYLESTERASE_PROTEIN-GLUTAMINE GLUTAMINASE"/>
    <property type="match status" value="1"/>
</dbReference>
<keyword evidence="2 6" id="KW-0145">Chemotaxis</keyword>
<dbReference type="Gene3D" id="3.40.50.2300">
    <property type="match status" value="1"/>
</dbReference>
<gene>
    <name evidence="6 11" type="primary">cheB</name>
    <name evidence="11" type="ORF">NCTC503_01095</name>
</gene>
<evidence type="ECO:0000259" key="9">
    <source>
        <dbReference type="PROSITE" id="PS50110"/>
    </source>
</evidence>
<evidence type="ECO:0000256" key="7">
    <source>
        <dbReference type="PROSITE-ProRule" id="PRU00050"/>
    </source>
</evidence>
<accession>A0A4U9R7Q8</accession>
<dbReference type="NCBIfam" id="NF001965">
    <property type="entry name" value="PRK00742.1"/>
    <property type="match status" value="1"/>
</dbReference>
<keyword evidence="1 6" id="KW-0963">Cytoplasm</keyword>
<dbReference type="InterPro" id="IPR011006">
    <property type="entry name" value="CheY-like_superfamily"/>
</dbReference>
<dbReference type="EMBL" id="LR590481">
    <property type="protein sequence ID" value="VTQ87525.1"/>
    <property type="molecule type" value="Genomic_DNA"/>
</dbReference>
<evidence type="ECO:0000256" key="1">
    <source>
        <dbReference type="ARBA" id="ARBA00022490"/>
    </source>
</evidence>
<dbReference type="GO" id="GO:0005737">
    <property type="term" value="C:cytoplasm"/>
    <property type="evidence" value="ECO:0007669"/>
    <property type="project" value="UniProtKB-SubCell"/>
</dbReference>